<sequence>MVLFALGCDAEEVHKLSCSTSDVLDVFSDFYEGKSFKMFPLKRRVKNGLLPLSKARNSQILVSWAKLEGLFLSDLSIQECISLGYSNSIFCFSLPLSLLQPNPTT</sequence>
<dbReference type="AlphaFoldDB" id="A0A2P5CA68"/>
<comment type="caution">
    <text evidence="1">The sequence shown here is derived from an EMBL/GenBank/DDBJ whole genome shotgun (WGS) entry which is preliminary data.</text>
</comment>
<name>A0A2P5CA68_PARAD</name>
<keyword evidence="2" id="KW-1185">Reference proteome</keyword>
<evidence type="ECO:0000313" key="1">
    <source>
        <dbReference type="EMBL" id="PON57932.1"/>
    </source>
</evidence>
<protein>
    <submittedName>
        <fullName evidence="1">Uncharacterized protein</fullName>
    </submittedName>
</protein>
<dbReference type="EMBL" id="JXTB01000154">
    <property type="protein sequence ID" value="PON57932.1"/>
    <property type="molecule type" value="Genomic_DNA"/>
</dbReference>
<accession>A0A2P5CA68</accession>
<organism evidence="1 2">
    <name type="scientific">Parasponia andersonii</name>
    <name type="common">Sponia andersonii</name>
    <dbReference type="NCBI Taxonomy" id="3476"/>
    <lineage>
        <taxon>Eukaryota</taxon>
        <taxon>Viridiplantae</taxon>
        <taxon>Streptophyta</taxon>
        <taxon>Embryophyta</taxon>
        <taxon>Tracheophyta</taxon>
        <taxon>Spermatophyta</taxon>
        <taxon>Magnoliopsida</taxon>
        <taxon>eudicotyledons</taxon>
        <taxon>Gunneridae</taxon>
        <taxon>Pentapetalae</taxon>
        <taxon>rosids</taxon>
        <taxon>fabids</taxon>
        <taxon>Rosales</taxon>
        <taxon>Cannabaceae</taxon>
        <taxon>Parasponia</taxon>
    </lineage>
</organism>
<proteinExistence type="predicted"/>
<reference evidence="2" key="1">
    <citation type="submission" date="2016-06" db="EMBL/GenBank/DDBJ databases">
        <title>Parallel loss of symbiosis genes in relatives of nitrogen-fixing non-legume Parasponia.</title>
        <authorList>
            <person name="Van Velzen R."/>
            <person name="Holmer R."/>
            <person name="Bu F."/>
            <person name="Rutten L."/>
            <person name="Van Zeijl A."/>
            <person name="Liu W."/>
            <person name="Santuari L."/>
            <person name="Cao Q."/>
            <person name="Sharma T."/>
            <person name="Shen D."/>
            <person name="Roswanjaya Y."/>
            <person name="Wardhani T."/>
            <person name="Kalhor M.S."/>
            <person name="Jansen J."/>
            <person name="Van den Hoogen J."/>
            <person name="Gungor B."/>
            <person name="Hartog M."/>
            <person name="Hontelez J."/>
            <person name="Verver J."/>
            <person name="Yang W.-C."/>
            <person name="Schijlen E."/>
            <person name="Repin R."/>
            <person name="Schilthuizen M."/>
            <person name="Schranz E."/>
            <person name="Heidstra R."/>
            <person name="Miyata K."/>
            <person name="Fedorova E."/>
            <person name="Kohlen W."/>
            <person name="Bisseling T."/>
            <person name="Smit S."/>
            <person name="Geurts R."/>
        </authorList>
    </citation>
    <scope>NUCLEOTIDE SEQUENCE [LARGE SCALE GENOMIC DNA]</scope>
    <source>
        <strain evidence="2">cv. WU1-14</strain>
    </source>
</reference>
<gene>
    <name evidence="1" type="ORF">PanWU01x14_170220</name>
</gene>
<dbReference type="Proteomes" id="UP000237105">
    <property type="component" value="Unassembled WGS sequence"/>
</dbReference>
<evidence type="ECO:0000313" key="2">
    <source>
        <dbReference type="Proteomes" id="UP000237105"/>
    </source>
</evidence>